<keyword evidence="1" id="KW-0472">Membrane</keyword>
<evidence type="ECO:0000256" key="2">
    <source>
        <dbReference type="SAM" id="SignalP"/>
    </source>
</evidence>
<feature type="transmembrane region" description="Helical" evidence="1">
    <location>
        <begin position="106"/>
        <end position="127"/>
    </location>
</feature>
<organism evidence="3 4">
    <name type="scientific">Cylicocyclus nassatus</name>
    <name type="common">Nematode worm</name>
    <dbReference type="NCBI Taxonomy" id="53992"/>
    <lineage>
        <taxon>Eukaryota</taxon>
        <taxon>Metazoa</taxon>
        <taxon>Ecdysozoa</taxon>
        <taxon>Nematoda</taxon>
        <taxon>Chromadorea</taxon>
        <taxon>Rhabditida</taxon>
        <taxon>Rhabditina</taxon>
        <taxon>Rhabditomorpha</taxon>
        <taxon>Strongyloidea</taxon>
        <taxon>Strongylidae</taxon>
        <taxon>Cylicocyclus</taxon>
    </lineage>
</organism>
<proteinExistence type="predicted"/>
<keyword evidence="1" id="KW-0812">Transmembrane</keyword>
<accession>A0AA36DMG1</accession>
<dbReference type="AlphaFoldDB" id="A0AA36DMG1"/>
<reference evidence="3" key="1">
    <citation type="submission" date="2023-07" db="EMBL/GenBank/DDBJ databases">
        <authorList>
            <consortium name="CYATHOMIX"/>
        </authorList>
    </citation>
    <scope>NUCLEOTIDE SEQUENCE</scope>
    <source>
        <strain evidence="3">N/A</strain>
    </source>
</reference>
<protein>
    <submittedName>
        <fullName evidence="3">Uncharacterized protein</fullName>
    </submittedName>
</protein>
<keyword evidence="4" id="KW-1185">Reference proteome</keyword>
<gene>
    <name evidence="3" type="ORF">CYNAS_LOCUS2379</name>
</gene>
<evidence type="ECO:0000313" key="4">
    <source>
        <dbReference type="Proteomes" id="UP001176961"/>
    </source>
</evidence>
<feature type="chain" id="PRO_5041394067" evidence="2">
    <location>
        <begin position="20"/>
        <end position="169"/>
    </location>
</feature>
<feature type="signal peptide" evidence="2">
    <location>
        <begin position="1"/>
        <end position="19"/>
    </location>
</feature>
<sequence length="169" mass="19171">MAAFLLLIALNSQVNKISTVYINGTNITYPRKNCWSSWSPCTVTCIPLARPNDADFARRWRIWLRKTKQCRDMAPPKQLTQFKKCGASVPRCLPLESIYDPSPRTVYRLAAMMMCILISVIPSFYICSKYSSGPPMVYWVRNGKISPPTDIDAVVVTQHNEDFTNASKT</sequence>
<dbReference type="EMBL" id="CATQJL010000001">
    <property type="protein sequence ID" value="CAJ0590396.1"/>
    <property type="molecule type" value="Genomic_DNA"/>
</dbReference>
<dbReference type="InterPro" id="IPR036383">
    <property type="entry name" value="TSP1_rpt_sf"/>
</dbReference>
<comment type="caution">
    <text evidence="3">The sequence shown here is derived from an EMBL/GenBank/DDBJ whole genome shotgun (WGS) entry which is preliminary data.</text>
</comment>
<evidence type="ECO:0000313" key="3">
    <source>
        <dbReference type="EMBL" id="CAJ0590396.1"/>
    </source>
</evidence>
<keyword evidence="2" id="KW-0732">Signal</keyword>
<evidence type="ECO:0000256" key="1">
    <source>
        <dbReference type="SAM" id="Phobius"/>
    </source>
</evidence>
<dbReference type="SUPFAM" id="SSF82895">
    <property type="entry name" value="TSP-1 type 1 repeat"/>
    <property type="match status" value="1"/>
</dbReference>
<keyword evidence="1" id="KW-1133">Transmembrane helix</keyword>
<dbReference type="Proteomes" id="UP001176961">
    <property type="component" value="Unassembled WGS sequence"/>
</dbReference>
<name>A0AA36DMG1_CYLNA</name>